<dbReference type="InterPro" id="IPR051620">
    <property type="entry name" value="ORF904-like_C"/>
</dbReference>
<dbReference type="PANTHER" id="PTHR35372:SF2">
    <property type="entry name" value="SF3 HELICASE DOMAIN-CONTAINING PROTEIN"/>
    <property type="match status" value="1"/>
</dbReference>
<dbReference type="KEGG" id="ckr:CKR_2612"/>
<accession>B9E588</accession>
<dbReference type="PROSITE" id="PS51206">
    <property type="entry name" value="SF3_HELICASE_1"/>
    <property type="match status" value="1"/>
</dbReference>
<dbReference type="SUPFAM" id="SSF52540">
    <property type="entry name" value="P-loop containing nucleoside triphosphate hydrolases"/>
    <property type="match status" value="1"/>
</dbReference>
<protein>
    <recommendedName>
        <fullName evidence="4">SF3 helicase domain-containing protein</fullName>
    </recommendedName>
</protein>
<keyword evidence="2" id="KW-0378">Hydrolase</keyword>
<proteinExistence type="predicted"/>
<evidence type="ECO:0000313" key="5">
    <source>
        <dbReference type="EMBL" id="BAH07663.1"/>
    </source>
</evidence>
<organism evidence="5 6">
    <name type="scientific">Clostridium kluyveri (strain NBRC 12016)</name>
    <dbReference type="NCBI Taxonomy" id="583346"/>
    <lineage>
        <taxon>Bacteria</taxon>
        <taxon>Bacillati</taxon>
        <taxon>Bacillota</taxon>
        <taxon>Clostridia</taxon>
        <taxon>Eubacteriales</taxon>
        <taxon>Clostridiaceae</taxon>
        <taxon>Clostridium</taxon>
    </lineage>
</organism>
<dbReference type="InterPro" id="IPR014015">
    <property type="entry name" value="Helicase_SF3_DNA-vir"/>
</dbReference>
<dbReference type="InterPro" id="IPR014818">
    <property type="entry name" value="Phage/plasmid_primase_P4_C"/>
</dbReference>
<dbReference type="InterPro" id="IPR006500">
    <property type="entry name" value="Helicase_put_C_phage/plasmid"/>
</dbReference>
<gene>
    <name evidence="5" type="ordered locus">CKR_2612</name>
</gene>
<keyword evidence="3" id="KW-0067">ATP-binding</keyword>
<feature type="domain" description="SF3 helicase" evidence="4">
    <location>
        <begin position="489"/>
        <end position="651"/>
    </location>
</feature>
<dbReference type="HOGENOM" id="CLU_018483_1_1_9"/>
<dbReference type="PANTHER" id="PTHR35372">
    <property type="entry name" value="ATP BINDING PROTEIN-RELATED"/>
    <property type="match status" value="1"/>
</dbReference>
<dbReference type="InterPro" id="IPR054468">
    <property type="entry name" value="NrSPol-like_HBD"/>
</dbReference>
<evidence type="ECO:0000313" key="6">
    <source>
        <dbReference type="Proteomes" id="UP000007969"/>
    </source>
</evidence>
<dbReference type="SMART" id="SM00885">
    <property type="entry name" value="D5_N"/>
    <property type="match status" value="1"/>
</dbReference>
<evidence type="ECO:0000256" key="1">
    <source>
        <dbReference type="ARBA" id="ARBA00022741"/>
    </source>
</evidence>
<dbReference type="Pfam" id="PF22763">
    <property type="entry name" value="NrS1-1_pol-like_HBD"/>
    <property type="match status" value="1"/>
</dbReference>
<dbReference type="EMBL" id="AP009049">
    <property type="protein sequence ID" value="BAH07663.1"/>
    <property type="molecule type" value="Genomic_DNA"/>
</dbReference>
<evidence type="ECO:0000259" key="4">
    <source>
        <dbReference type="PROSITE" id="PS51206"/>
    </source>
</evidence>
<evidence type="ECO:0000256" key="3">
    <source>
        <dbReference type="ARBA" id="ARBA00022840"/>
    </source>
</evidence>
<dbReference type="Pfam" id="PF08706">
    <property type="entry name" value="D5_N"/>
    <property type="match status" value="1"/>
</dbReference>
<name>B9E588_CLOK1</name>
<dbReference type="GO" id="GO:0016787">
    <property type="term" value="F:hydrolase activity"/>
    <property type="evidence" value="ECO:0007669"/>
    <property type="project" value="UniProtKB-KW"/>
</dbReference>
<evidence type="ECO:0000256" key="2">
    <source>
        <dbReference type="ARBA" id="ARBA00022801"/>
    </source>
</evidence>
<keyword evidence="1" id="KW-0547">Nucleotide-binding</keyword>
<dbReference type="Gene3D" id="3.40.50.300">
    <property type="entry name" value="P-loop containing nucleotide triphosphate hydrolases"/>
    <property type="match status" value="1"/>
</dbReference>
<sequence length="787" mass="91276">MEFYERLVLINSKKCGDNIMQNLNNNFDNIPRELREYPNWVLWKLESRKGKTTKIPYQIDGKMASSTNPDTWNTFSKVVETYNHMGKYSGIGFMFQDSGIVGIDIDDCVKDGEISEKAAYIIDTLDSYTELSQSGKGVHVLAYGYIPRAVKREIEMYNTGRYFALTGDSLAGNKIENRQKQLDAIYNIYQKDDEALKEQLPVKTLQSKNIKFNINELLDKAFASKNGFKIKALYDGSWQNLYNSQSEADQALANYLAFWLNKDPYLMDEAFRRSGLCREKWDRDDYMTRTINKAIRDCRETYQEYMIRTQKETNDFIKNYDFTDLGISKDFKNKYKDILKYAVDIKYYYYWDGKKWVRDDDGLPIKTLSIKFVENMVVKINQYISKLDDEKEIADMRKVRNKLKSARTLDVIYKQYKAFEDTHINSKIMDSDVRYINCNNGIVDITTGKILPHDKDLHISKIAEVNYVPGKINSLFKASIDRLFNGDNEEIEAFEILLGYMLSGRANQKIFPIIHGVRNTGKTQIFELILNTFGSDYVKSIDKSLLMKAWNKNSGANPELAELQGVRLLICSETSDSDYLDTDFMKKIVGGDTIKARPLYKPPIEFTPNFVPVIFTNKKPSFDGNDDALVIRIIVIELLYSLEKNDIDPDFKRKVLEDKEGLFSYIISCIVKFTKTGKLKFPQRWADSKEEYAKENNPYGRFKDIYFSDLPGHNLPAKEVYPIFEEWYLNEYSKNVPSRKKITQGFKALGIKTGMTKGYVTYKDLVFNIKDNDVNSDIFRCIKGGFK</sequence>
<dbReference type="InterPro" id="IPR045455">
    <property type="entry name" value="NrS-1_pol-like_helicase"/>
</dbReference>
<dbReference type="Proteomes" id="UP000007969">
    <property type="component" value="Chromosome"/>
</dbReference>
<dbReference type="Pfam" id="PF19263">
    <property type="entry name" value="DUF5906"/>
    <property type="match status" value="1"/>
</dbReference>
<dbReference type="NCBIfam" id="TIGR01613">
    <property type="entry name" value="primase_Cterm"/>
    <property type="match status" value="1"/>
</dbReference>
<dbReference type="AlphaFoldDB" id="B9E588"/>
<reference evidence="6" key="1">
    <citation type="submission" date="2005-09" db="EMBL/GenBank/DDBJ databases">
        <title>Complete genome sequence of Clostridium kluyveri and comparative genomics of Clostridia species.</title>
        <authorList>
            <person name="Inui M."/>
            <person name="Nonaka H."/>
            <person name="Shinoda Y."/>
            <person name="Ikenaga Y."/>
            <person name="Abe M."/>
            <person name="Naito K."/>
            <person name="Vertes A.A."/>
            <person name="Yukawa H."/>
        </authorList>
    </citation>
    <scope>NUCLEOTIDE SEQUENCE [LARGE SCALE GENOMIC DNA]</scope>
    <source>
        <strain evidence="6">NBRC 12016</strain>
    </source>
</reference>
<dbReference type="InterPro" id="IPR027417">
    <property type="entry name" value="P-loop_NTPase"/>
</dbReference>
<dbReference type="GO" id="GO:0005524">
    <property type="term" value="F:ATP binding"/>
    <property type="evidence" value="ECO:0007669"/>
    <property type="project" value="UniProtKB-KW"/>
</dbReference>